<evidence type="ECO:0000256" key="8">
    <source>
        <dbReference type="ARBA" id="ARBA00022842"/>
    </source>
</evidence>
<dbReference type="InterPro" id="IPR000222">
    <property type="entry name" value="PP2C_BS"/>
</dbReference>
<evidence type="ECO:0000256" key="12">
    <source>
        <dbReference type="ARBA" id="ARBA00048336"/>
    </source>
</evidence>
<dbReference type="Proteomes" id="UP000436088">
    <property type="component" value="Unassembled WGS sequence"/>
</dbReference>
<keyword evidence="6" id="KW-0479">Metal-binding</keyword>
<evidence type="ECO:0000256" key="9">
    <source>
        <dbReference type="ARBA" id="ARBA00022912"/>
    </source>
</evidence>
<dbReference type="CDD" id="cd00143">
    <property type="entry name" value="PP2Cc"/>
    <property type="match status" value="1"/>
</dbReference>
<evidence type="ECO:0000313" key="15">
    <source>
        <dbReference type="EMBL" id="KAE8712540.1"/>
    </source>
</evidence>
<gene>
    <name evidence="15" type="ORF">F3Y22_tig00110247pilonHSYRG00058</name>
</gene>
<evidence type="ECO:0000256" key="5">
    <source>
        <dbReference type="ARBA" id="ARBA00022682"/>
    </source>
</evidence>
<keyword evidence="7 13" id="KW-0378">Hydrolase</keyword>
<name>A0A6A3B6D6_HIBSY</name>
<evidence type="ECO:0000256" key="1">
    <source>
        <dbReference type="ARBA" id="ARBA00001936"/>
    </source>
</evidence>
<dbReference type="FunFam" id="3.60.40.10:FF:000025">
    <property type="entry name" value="Protein phosphatase 2C 16"/>
    <property type="match status" value="1"/>
</dbReference>
<dbReference type="PROSITE" id="PS01032">
    <property type="entry name" value="PPM_1"/>
    <property type="match status" value="1"/>
</dbReference>
<evidence type="ECO:0000256" key="13">
    <source>
        <dbReference type="RuleBase" id="RU003465"/>
    </source>
</evidence>
<evidence type="ECO:0000256" key="10">
    <source>
        <dbReference type="ARBA" id="ARBA00023211"/>
    </source>
</evidence>
<accession>A0A6A3B6D6</accession>
<dbReference type="GO" id="GO:0009738">
    <property type="term" value="P:abscisic acid-activated signaling pathway"/>
    <property type="evidence" value="ECO:0007669"/>
    <property type="project" value="UniProtKB-KW"/>
</dbReference>
<dbReference type="SMART" id="SM00332">
    <property type="entry name" value="PP2Cc"/>
    <property type="match status" value="1"/>
</dbReference>
<dbReference type="EMBL" id="VEPZ02000894">
    <property type="protein sequence ID" value="KAE8712540.1"/>
    <property type="molecule type" value="Genomic_DNA"/>
</dbReference>
<evidence type="ECO:0000256" key="4">
    <source>
        <dbReference type="ARBA" id="ARBA00013081"/>
    </source>
</evidence>
<dbReference type="InterPro" id="IPR036457">
    <property type="entry name" value="PPM-type-like_dom_sf"/>
</dbReference>
<dbReference type="AlphaFoldDB" id="A0A6A3B6D6"/>
<comment type="caution">
    <text evidence="15">The sequence shown here is derived from an EMBL/GenBank/DDBJ whole genome shotgun (WGS) entry which is preliminary data.</text>
</comment>
<evidence type="ECO:0000256" key="6">
    <source>
        <dbReference type="ARBA" id="ARBA00022723"/>
    </source>
</evidence>
<evidence type="ECO:0000313" key="16">
    <source>
        <dbReference type="Proteomes" id="UP000436088"/>
    </source>
</evidence>
<dbReference type="GO" id="GO:0046872">
    <property type="term" value="F:metal ion binding"/>
    <property type="evidence" value="ECO:0007669"/>
    <property type="project" value="UniProtKB-KW"/>
</dbReference>
<protein>
    <recommendedName>
        <fullName evidence="4">protein-serine/threonine phosphatase</fullName>
        <ecNumber evidence="4">3.1.3.16</ecNumber>
    </recommendedName>
</protein>
<feature type="domain" description="PPM-type phosphatase" evidence="14">
    <location>
        <begin position="190"/>
        <end position="500"/>
    </location>
</feature>
<keyword evidence="9 13" id="KW-0904">Protein phosphatase</keyword>
<evidence type="ECO:0000256" key="3">
    <source>
        <dbReference type="ARBA" id="ARBA00006702"/>
    </source>
</evidence>
<evidence type="ECO:0000256" key="7">
    <source>
        <dbReference type="ARBA" id="ARBA00022801"/>
    </source>
</evidence>
<reference evidence="15" key="1">
    <citation type="submission" date="2019-09" db="EMBL/GenBank/DDBJ databases">
        <title>Draft genome information of white flower Hibiscus syriacus.</title>
        <authorList>
            <person name="Kim Y.-M."/>
        </authorList>
    </citation>
    <scope>NUCLEOTIDE SEQUENCE [LARGE SCALE GENOMIC DNA]</scope>
    <source>
        <strain evidence="15">YM2019G1</strain>
    </source>
</reference>
<dbReference type="EC" id="3.1.3.16" evidence="4"/>
<comment type="catalytic activity">
    <reaction evidence="11">
        <text>O-phospho-L-seryl-[protein] + H2O = L-seryl-[protein] + phosphate</text>
        <dbReference type="Rhea" id="RHEA:20629"/>
        <dbReference type="Rhea" id="RHEA-COMP:9863"/>
        <dbReference type="Rhea" id="RHEA-COMP:11604"/>
        <dbReference type="ChEBI" id="CHEBI:15377"/>
        <dbReference type="ChEBI" id="CHEBI:29999"/>
        <dbReference type="ChEBI" id="CHEBI:43474"/>
        <dbReference type="ChEBI" id="CHEBI:83421"/>
        <dbReference type="EC" id="3.1.3.16"/>
    </reaction>
</comment>
<comment type="cofactor">
    <cofactor evidence="2">
        <name>Mg(2+)</name>
        <dbReference type="ChEBI" id="CHEBI:18420"/>
    </cofactor>
</comment>
<evidence type="ECO:0000256" key="2">
    <source>
        <dbReference type="ARBA" id="ARBA00001946"/>
    </source>
</evidence>
<dbReference type="InterPro" id="IPR015655">
    <property type="entry name" value="PP2C"/>
</dbReference>
<keyword evidence="10" id="KW-0464">Manganese</keyword>
<keyword evidence="8" id="KW-0460">Magnesium</keyword>
<keyword evidence="16" id="KW-1185">Reference proteome</keyword>
<comment type="cofactor">
    <cofactor evidence="1">
        <name>Mn(2+)</name>
        <dbReference type="ChEBI" id="CHEBI:29035"/>
    </cofactor>
</comment>
<dbReference type="PANTHER" id="PTHR47992">
    <property type="entry name" value="PROTEIN PHOSPHATASE"/>
    <property type="match status" value="1"/>
</dbReference>
<dbReference type="InterPro" id="IPR001932">
    <property type="entry name" value="PPM-type_phosphatase-like_dom"/>
</dbReference>
<dbReference type="Gene3D" id="3.60.40.10">
    <property type="entry name" value="PPM-type phosphatase domain"/>
    <property type="match status" value="1"/>
</dbReference>
<dbReference type="SUPFAM" id="SSF81606">
    <property type="entry name" value="PP2C-like"/>
    <property type="match status" value="1"/>
</dbReference>
<dbReference type="GO" id="GO:0004722">
    <property type="term" value="F:protein serine/threonine phosphatase activity"/>
    <property type="evidence" value="ECO:0007669"/>
    <property type="project" value="UniProtKB-EC"/>
</dbReference>
<keyword evidence="5" id="KW-0938">Abscisic acid signaling pathway</keyword>
<proteinExistence type="inferred from homology"/>
<comment type="catalytic activity">
    <reaction evidence="12">
        <text>O-phospho-L-threonyl-[protein] + H2O = L-threonyl-[protein] + phosphate</text>
        <dbReference type="Rhea" id="RHEA:47004"/>
        <dbReference type="Rhea" id="RHEA-COMP:11060"/>
        <dbReference type="Rhea" id="RHEA-COMP:11605"/>
        <dbReference type="ChEBI" id="CHEBI:15377"/>
        <dbReference type="ChEBI" id="CHEBI:30013"/>
        <dbReference type="ChEBI" id="CHEBI:43474"/>
        <dbReference type="ChEBI" id="CHEBI:61977"/>
        <dbReference type="EC" id="3.1.3.16"/>
    </reaction>
</comment>
<comment type="similarity">
    <text evidence="3 13">Belongs to the PP2C family.</text>
</comment>
<dbReference type="PROSITE" id="PS51746">
    <property type="entry name" value="PPM_2"/>
    <property type="match status" value="1"/>
</dbReference>
<sequence length="510" mass="55887">MEEVSAAISGPCAVPLGEAIRNDPITMMHAGVNGCKLVAEKASSLSPSENELDRACEFVCEGDRGGNGIVSWDRIESDDSCISREHNHRGIEEDRSLLSFDGNHENSSSQSVVACDISSICVEESSALEVNSERISSISDVQDVKRVAAGFAGDDGNKSDKKSSVLEVPQQKKIRKTEIKHRFELGNMPLWGFTSICGRRPEMEDAVVTIPRFSQVPSRMLKVENIENGTNHGVSDLTAHFFGVYDGHGGCEVANYCRERMHLAIAEEIETAISCIREGTVEHDWQEQWKKAFSNSFIKVDAEIGGVRKGANNTDNEPIAPETVGSTAVVAVVSPTHIIVANCGDSRAVLYRGKHPMPLSVDHKPDREDEHARIEAAGGKVIQWNGSRVSGVLAMSRSIGDRYLKPWIIPDPEVTFFPRAKEDECLVLASDGLWDVISNKEACEVARKRILLWHKKHGDKLSAERGDGVDPAAQSASDYLSKIALSKGSRDNITVIVLDLKAKRKFKKKT</sequence>
<organism evidence="15 16">
    <name type="scientific">Hibiscus syriacus</name>
    <name type="common">Rose of Sharon</name>
    <dbReference type="NCBI Taxonomy" id="106335"/>
    <lineage>
        <taxon>Eukaryota</taxon>
        <taxon>Viridiplantae</taxon>
        <taxon>Streptophyta</taxon>
        <taxon>Embryophyta</taxon>
        <taxon>Tracheophyta</taxon>
        <taxon>Spermatophyta</taxon>
        <taxon>Magnoliopsida</taxon>
        <taxon>eudicotyledons</taxon>
        <taxon>Gunneridae</taxon>
        <taxon>Pentapetalae</taxon>
        <taxon>rosids</taxon>
        <taxon>malvids</taxon>
        <taxon>Malvales</taxon>
        <taxon>Malvaceae</taxon>
        <taxon>Malvoideae</taxon>
        <taxon>Hibiscus</taxon>
    </lineage>
</organism>
<evidence type="ECO:0000259" key="14">
    <source>
        <dbReference type="PROSITE" id="PS51746"/>
    </source>
</evidence>
<dbReference type="Pfam" id="PF00481">
    <property type="entry name" value="PP2C"/>
    <property type="match status" value="1"/>
</dbReference>
<dbReference type="OrthoDB" id="10264738at2759"/>
<evidence type="ECO:0000256" key="11">
    <source>
        <dbReference type="ARBA" id="ARBA00047761"/>
    </source>
</evidence>